<keyword evidence="2" id="KW-0808">Transferase</keyword>
<sequence>MKISTVINTYNEEKNIGRCLESIKNFSEEIIVVDMHSTDKTVEIAKKFKAKIFFHEYTRYVEPARNFALSKATGDWILLLDADEELSQSLFKELIKIAKENTVDFVEIPRKNIIFNKWILHSRWWPDYLVRFFKRGKVKFSEEIHVPPVTSGKGQKLLATEENTIVHYNFQTISQFIERFNRYSDIESEQLISKGYDLDWKDIIFRPANEFFSRFFAGDGYKDGLHGLVLSLLQAFSEFVVYLKIWEKDGFKENSIPEIENVFKKVAHDFYFWQGKSTSGLFMRIRLKIKSKI</sequence>
<evidence type="ECO:0000313" key="2">
    <source>
        <dbReference type="EMBL" id="PIV00173.1"/>
    </source>
</evidence>
<dbReference type="Gene3D" id="3.90.550.10">
    <property type="entry name" value="Spore Coat Polysaccharide Biosynthesis Protein SpsA, Chain A"/>
    <property type="match status" value="1"/>
</dbReference>
<dbReference type="EMBL" id="PEVC01000061">
    <property type="protein sequence ID" value="PIV00173.1"/>
    <property type="molecule type" value="Genomic_DNA"/>
</dbReference>
<protein>
    <submittedName>
        <fullName evidence="2">Glycosyltransferase family 2 protein</fullName>
    </submittedName>
</protein>
<evidence type="ECO:0000259" key="1">
    <source>
        <dbReference type="Pfam" id="PF00535"/>
    </source>
</evidence>
<dbReference type="PANTHER" id="PTHR43630:SF2">
    <property type="entry name" value="GLYCOSYLTRANSFERASE"/>
    <property type="match status" value="1"/>
</dbReference>
<dbReference type="InterPro" id="IPR001173">
    <property type="entry name" value="Glyco_trans_2-like"/>
</dbReference>
<dbReference type="CDD" id="cd02511">
    <property type="entry name" value="Beta4Glucosyltransferase"/>
    <property type="match status" value="1"/>
</dbReference>
<organism evidence="2 3">
    <name type="scientific">Candidatus Shapirobacteria bacterium CG03_land_8_20_14_0_80_39_12</name>
    <dbReference type="NCBI Taxonomy" id="1974879"/>
    <lineage>
        <taxon>Bacteria</taxon>
        <taxon>Candidatus Shapironibacteriota</taxon>
    </lineage>
</organism>
<dbReference type="SUPFAM" id="SSF53448">
    <property type="entry name" value="Nucleotide-diphospho-sugar transferases"/>
    <property type="match status" value="1"/>
</dbReference>
<proteinExistence type="predicted"/>
<dbReference type="PANTHER" id="PTHR43630">
    <property type="entry name" value="POLY-BETA-1,6-N-ACETYL-D-GLUCOSAMINE SYNTHASE"/>
    <property type="match status" value="1"/>
</dbReference>
<comment type="caution">
    <text evidence="2">The sequence shown here is derived from an EMBL/GenBank/DDBJ whole genome shotgun (WGS) entry which is preliminary data.</text>
</comment>
<accession>A0A2M7BAM3</accession>
<dbReference type="Pfam" id="PF00535">
    <property type="entry name" value="Glycos_transf_2"/>
    <property type="match status" value="1"/>
</dbReference>
<dbReference type="AlphaFoldDB" id="A0A2M7BAM3"/>
<dbReference type="GO" id="GO:0016740">
    <property type="term" value="F:transferase activity"/>
    <property type="evidence" value="ECO:0007669"/>
    <property type="project" value="UniProtKB-KW"/>
</dbReference>
<evidence type="ECO:0000313" key="3">
    <source>
        <dbReference type="Proteomes" id="UP000229631"/>
    </source>
</evidence>
<reference evidence="3" key="1">
    <citation type="submission" date="2017-09" db="EMBL/GenBank/DDBJ databases">
        <title>Depth-based differentiation of microbial function through sediment-hosted aquifers and enrichment of novel symbionts in the deep terrestrial subsurface.</title>
        <authorList>
            <person name="Probst A.J."/>
            <person name="Ladd B."/>
            <person name="Jarett J.K."/>
            <person name="Geller-Mcgrath D.E."/>
            <person name="Sieber C.M.K."/>
            <person name="Emerson J.B."/>
            <person name="Anantharaman K."/>
            <person name="Thomas B.C."/>
            <person name="Malmstrom R."/>
            <person name="Stieglmeier M."/>
            <person name="Klingl A."/>
            <person name="Woyke T."/>
            <person name="Ryan C.M."/>
            <person name="Banfield J.F."/>
        </authorList>
    </citation>
    <scope>NUCLEOTIDE SEQUENCE [LARGE SCALE GENOMIC DNA]</scope>
</reference>
<dbReference type="Proteomes" id="UP000229631">
    <property type="component" value="Unassembled WGS sequence"/>
</dbReference>
<gene>
    <name evidence="2" type="ORF">COS54_03535</name>
</gene>
<name>A0A2M7BAM3_9BACT</name>
<feature type="domain" description="Glycosyltransferase 2-like" evidence="1">
    <location>
        <begin position="4"/>
        <end position="138"/>
    </location>
</feature>
<dbReference type="InterPro" id="IPR029044">
    <property type="entry name" value="Nucleotide-diphossugar_trans"/>
</dbReference>